<dbReference type="EMBL" id="CP017174">
    <property type="protein sequence ID" value="QDE70205.1"/>
    <property type="molecule type" value="Genomic_DNA"/>
</dbReference>
<proteinExistence type="predicted"/>
<dbReference type="Proteomes" id="UP000320179">
    <property type="component" value="Chromosome"/>
</dbReference>
<evidence type="ECO:0000313" key="3">
    <source>
        <dbReference type="Proteomes" id="UP000320179"/>
    </source>
</evidence>
<accession>A0AAE6G3A7</accession>
<evidence type="ECO:0000313" key="2">
    <source>
        <dbReference type="EMBL" id="QDE70205.1"/>
    </source>
</evidence>
<name>A0AAE6G3A7_MYXXA</name>
<reference evidence="2 3" key="1">
    <citation type="journal article" date="2019" name="Science">
        <title>Social genes are selection hotspots in kin groups of a soil microbe.</title>
        <authorList>
            <person name="Wielgoss S."/>
            <person name="Wolfensberger R."/>
            <person name="Sun L."/>
            <person name="Fiegna F."/>
            <person name="Velicer G.J."/>
        </authorList>
    </citation>
    <scope>NUCLEOTIDE SEQUENCE [LARGE SCALE GENOMIC DNA]</scope>
    <source>
        <strain evidence="2 3">MC3.5.9c15</strain>
    </source>
</reference>
<protein>
    <submittedName>
        <fullName evidence="2">Uncharacterized protein</fullName>
    </submittedName>
</protein>
<gene>
    <name evidence="2" type="ORF">BHS09_26325</name>
</gene>
<organism evidence="2 3">
    <name type="scientific">Myxococcus xanthus</name>
    <dbReference type="NCBI Taxonomy" id="34"/>
    <lineage>
        <taxon>Bacteria</taxon>
        <taxon>Pseudomonadati</taxon>
        <taxon>Myxococcota</taxon>
        <taxon>Myxococcia</taxon>
        <taxon>Myxococcales</taxon>
        <taxon>Cystobacterineae</taxon>
        <taxon>Myxococcaceae</taxon>
        <taxon>Myxococcus</taxon>
    </lineage>
</organism>
<evidence type="ECO:0000256" key="1">
    <source>
        <dbReference type="SAM" id="MobiDB-lite"/>
    </source>
</evidence>
<sequence>MHGPSPGKEDTGNRLHHARHRPWLGLWDPKTDARLPLTHRDAVRNDGRDRILIAQVPVAR</sequence>
<feature type="region of interest" description="Disordered" evidence="1">
    <location>
        <begin position="1"/>
        <end position="20"/>
    </location>
</feature>
<dbReference type="AlphaFoldDB" id="A0AAE6G3A7"/>
<dbReference type="RefSeq" id="WP_140794362.1">
    <property type="nucleotide sequence ID" value="NZ_CP017170.1"/>
</dbReference>